<dbReference type="EMBL" id="BEXT01000001">
    <property type="protein sequence ID" value="GBC59981.1"/>
    <property type="molecule type" value="Genomic_DNA"/>
</dbReference>
<protein>
    <recommendedName>
        <fullName evidence="4">Phospholipase C/D domain-containing protein</fullName>
    </recommendedName>
</protein>
<proteinExistence type="predicted"/>
<evidence type="ECO:0000256" key="1">
    <source>
        <dbReference type="SAM" id="SignalP"/>
    </source>
</evidence>
<evidence type="ECO:0000313" key="3">
    <source>
        <dbReference type="Proteomes" id="UP000288096"/>
    </source>
</evidence>
<keyword evidence="3" id="KW-1185">Reference proteome</keyword>
<dbReference type="AlphaFoldDB" id="A0A401FSN0"/>
<reference evidence="3" key="2">
    <citation type="submission" date="2019-01" db="EMBL/GenBank/DDBJ databases">
        <title>Genome sequence of Desulfonema ishimotonii strain Tokyo 01.</title>
        <authorList>
            <person name="Fukui M."/>
        </authorList>
    </citation>
    <scope>NUCLEOTIDE SEQUENCE [LARGE SCALE GENOMIC DNA]</scope>
    <source>
        <strain evidence="3">Tokyo 01</strain>
    </source>
</reference>
<dbReference type="SUPFAM" id="SSF48537">
    <property type="entry name" value="Phospholipase C/P1 nuclease"/>
    <property type="match status" value="1"/>
</dbReference>
<keyword evidence="1" id="KW-0732">Signal</keyword>
<evidence type="ECO:0008006" key="4">
    <source>
        <dbReference type="Google" id="ProtNLM"/>
    </source>
</evidence>
<dbReference type="OrthoDB" id="7063922at2"/>
<evidence type="ECO:0000313" key="2">
    <source>
        <dbReference type="EMBL" id="GBC59981.1"/>
    </source>
</evidence>
<dbReference type="InterPro" id="IPR008947">
    <property type="entry name" value="PLipase_C/P1_nuclease_dom_sf"/>
</dbReference>
<reference evidence="3" key="1">
    <citation type="submission" date="2017-11" db="EMBL/GenBank/DDBJ databases">
        <authorList>
            <person name="Watanabe M."/>
            <person name="Kojima H."/>
        </authorList>
    </citation>
    <scope>NUCLEOTIDE SEQUENCE [LARGE SCALE GENOMIC DNA]</scope>
    <source>
        <strain evidence="3">Tokyo 01</strain>
    </source>
</reference>
<feature type="chain" id="PRO_5019078817" description="Phospholipase C/D domain-containing protein" evidence="1">
    <location>
        <begin position="25"/>
        <end position="307"/>
    </location>
</feature>
<dbReference type="Gene3D" id="1.10.575.10">
    <property type="entry name" value="P1 Nuclease"/>
    <property type="match status" value="1"/>
</dbReference>
<feature type="signal peptide" evidence="1">
    <location>
        <begin position="1"/>
        <end position="24"/>
    </location>
</feature>
<accession>A0A401FSN0</accession>
<name>A0A401FSN0_9BACT</name>
<gene>
    <name evidence="2" type="ORF">DENIS_0923</name>
</gene>
<dbReference type="GO" id="GO:0016788">
    <property type="term" value="F:hydrolase activity, acting on ester bonds"/>
    <property type="evidence" value="ECO:0007669"/>
    <property type="project" value="InterPro"/>
</dbReference>
<dbReference type="Proteomes" id="UP000288096">
    <property type="component" value="Unassembled WGS sequence"/>
</dbReference>
<dbReference type="RefSeq" id="WP_124327442.1">
    <property type="nucleotide sequence ID" value="NZ_BEXT01000001.1"/>
</dbReference>
<sequence length="307" mass="35235">MNIRFKALLIATVFFLFATSIVQAHWKTSHYQIAVNAVKKAAVASEALKAIGFENGFDSELFFETVRVVTDDIPSMNEPNMISKNYTLSEWIGYGSEWEDGILAYRRYPLLGYEGITYGHFYDPWNDCGFMGEKDGVYKEIGQSLIDRANDTVSDSADEWPEVVMGPPNEWSYPMAKNYYYAALTGDSTKYKKWPCMRQFFRPYYSGRHEGKKNMNETERNRFFTWTFQTLGHILHLVADSSVPAHTRNDAHSIDPLTLILPNGQGKSPFGDYDPFERWCWTTVLLDKLKDTGLFGNSRGSKTDVFR</sequence>
<organism evidence="2 3">
    <name type="scientific">Desulfonema ishimotonii</name>
    <dbReference type="NCBI Taxonomy" id="45657"/>
    <lineage>
        <taxon>Bacteria</taxon>
        <taxon>Pseudomonadati</taxon>
        <taxon>Thermodesulfobacteriota</taxon>
        <taxon>Desulfobacteria</taxon>
        <taxon>Desulfobacterales</taxon>
        <taxon>Desulfococcaceae</taxon>
        <taxon>Desulfonema</taxon>
    </lineage>
</organism>
<comment type="caution">
    <text evidence="2">The sequence shown here is derived from an EMBL/GenBank/DDBJ whole genome shotgun (WGS) entry which is preliminary data.</text>
</comment>